<name>A0A220U7T3_9BACI</name>
<feature type="transmembrane region" description="Helical" evidence="1">
    <location>
        <begin position="40"/>
        <end position="59"/>
    </location>
</feature>
<dbReference type="AlphaFoldDB" id="A0A220U7T3"/>
<sequence length="343" mass="37012">MIGILIVIGSLTVLFFAPDSLSRLFDTIVKEIKPVVVDTFLTSEVGIAVIASVIVGRVLERFGFTDGLIRLFVPIMKWFKINPAVIIPSAYNILGDINAAGKIAGPILVKAKATKAEQKIAVATMIQSPQSFATFVLGLIALSIFGIDSFLLILLSIFAPLIIVPFVLSNTIYRDTKKVTLEELPRFTPKTTMLNTFFSSAKEGTELLFLVIIPAVSVVFLFIGILKFAGIWDTIETSMAALLTMVSIEPDTGIVSFLVAPTLAVAQLADLAATIDPRLIVGSFVLANSGLPIYVIIGQIPAIWAETSDLCEREVIYASLIGILIRVATACILGYFLTPYLVV</sequence>
<gene>
    <name evidence="2" type="ORF">CFK37_09065</name>
</gene>
<evidence type="ECO:0000256" key="1">
    <source>
        <dbReference type="SAM" id="Phobius"/>
    </source>
</evidence>
<keyword evidence="1" id="KW-0472">Membrane</keyword>
<feature type="transmembrane region" description="Helical" evidence="1">
    <location>
        <begin position="207"/>
        <end position="232"/>
    </location>
</feature>
<dbReference type="KEGG" id="vil:CFK37_09065"/>
<organism evidence="2 3">
    <name type="scientific">Virgibacillus phasianinus</name>
    <dbReference type="NCBI Taxonomy" id="2017483"/>
    <lineage>
        <taxon>Bacteria</taxon>
        <taxon>Bacillati</taxon>
        <taxon>Bacillota</taxon>
        <taxon>Bacilli</taxon>
        <taxon>Bacillales</taxon>
        <taxon>Bacillaceae</taxon>
        <taxon>Virgibacillus</taxon>
    </lineage>
</organism>
<feature type="transmembrane region" description="Helical" evidence="1">
    <location>
        <begin position="150"/>
        <end position="168"/>
    </location>
</feature>
<reference evidence="2 3" key="1">
    <citation type="submission" date="2017-07" db="EMBL/GenBank/DDBJ databases">
        <title>Virgibacillus sp. LM2416.</title>
        <authorList>
            <person name="Tak E.J."/>
            <person name="Bae J.-W."/>
        </authorList>
    </citation>
    <scope>NUCLEOTIDE SEQUENCE [LARGE SCALE GENOMIC DNA]</scope>
    <source>
        <strain evidence="2 3">LM2416</strain>
    </source>
</reference>
<evidence type="ECO:0000313" key="3">
    <source>
        <dbReference type="Proteomes" id="UP000198312"/>
    </source>
</evidence>
<feature type="transmembrane region" description="Helical" evidence="1">
    <location>
        <begin position="252"/>
        <end position="272"/>
    </location>
</feature>
<dbReference type="OrthoDB" id="2676906at2"/>
<dbReference type="EMBL" id="CP022315">
    <property type="protein sequence ID" value="ASK64344.1"/>
    <property type="molecule type" value="Genomic_DNA"/>
</dbReference>
<keyword evidence="1" id="KW-1133">Transmembrane helix</keyword>
<keyword evidence="3" id="KW-1185">Reference proteome</keyword>
<proteinExistence type="predicted"/>
<keyword evidence="1" id="KW-0812">Transmembrane</keyword>
<accession>A0A220U7T3</accession>
<feature type="transmembrane region" description="Helical" evidence="1">
    <location>
        <begin position="120"/>
        <end position="144"/>
    </location>
</feature>
<dbReference type="Proteomes" id="UP000198312">
    <property type="component" value="Chromosome"/>
</dbReference>
<feature type="transmembrane region" description="Helical" evidence="1">
    <location>
        <begin position="316"/>
        <end position="337"/>
    </location>
</feature>
<feature type="transmembrane region" description="Helical" evidence="1">
    <location>
        <begin position="279"/>
        <end position="304"/>
    </location>
</feature>
<evidence type="ECO:0000313" key="2">
    <source>
        <dbReference type="EMBL" id="ASK64344.1"/>
    </source>
</evidence>
<protein>
    <recommendedName>
        <fullName evidence="4">Nucleoside transporter/FeoB GTPase Gate domain-containing protein</fullName>
    </recommendedName>
</protein>
<evidence type="ECO:0008006" key="4">
    <source>
        <dbReference type="Google" id="ProtNLM"/>
    </source>
</evidence>